<protein>
    <recommendedName>
        <fullName evidence="5">DUF1275 domain-containing protein</fullName>
    </recommendedName>
</protein>
<feature type="transmembrane region" description="Helical" evidence="2">
    <location>
        <begin position="12"/>
        <end position="33"/>
    </location>
</feature>
<keyword evidence="2" id="KW-0812">Transmembrane</keyword>
<keyword evidence="2" id="KW-1133">Transmembrane helix</keyword>
<evidence type="ECO:0000256" key="1">
    <source>
        <dbReference type="SAM" id="MobiDB-lite"/>
    </source>
</evidence>
<proteinExistence type="predicted"/>
<evidence type="ECO:0000313" key="4">
    <source>
        <dbReference type="Proteomes" id="UP001236795"/>
    </source>
</evidence>
<dbReference type="RefSeq" id="WP_136239055.1">
    <property type="nucleotide sequence ID" value="NZ_JAUSWC010000020.1"/>
</dbReference>
<accession>A0ABU0KLA3</accession>
<feature type="compositionally biased region" description="Low complexity" evidence="1">
    <location>
        <begin position="198"/>
        <end position="208"/>
    </location>
</feature>
<name>A0ABU0KLA3_9ACTN</name>
<evidence type="ECO:0000256" key="2">
    <source>
        <dbReference type="SAM" id="Phobius"/>
    </source>
</evidence>
<reference evidence="3 4" key="1">
    <citation type="submission" date="2023-07" db="EMBL/GenBank/DDBJ databases">
        <title>Genomic Encyclopedia of Type Strains, Phase IV (KMG-IV): sequencing the most valuable type-strain genomes for metagenomic binning, comparative biology and taxonomic classification.</title>
        <authorList>
            <person name="Goeker M."/>
        </authorList>
    </citation>
    <scope>NUCLEOTIDE SEQUENCE [LARGE SCALE GENOMIC DNA]</scope>
    <source>
        <strain evidence="3 4">DSM 40573</strain>
    </source>
</reference>
<keyword evidence="2" id="KW-0472">Membrane</keyword>
<evidence type="ECO:0008006" key="5">
    <source>
        <dbReference type="Google" id="ProtNLM"/>
    </source>
</evidence>
<evidence type="ECO:0000313" key="3">
    <source>
        <dbReference type="EMBL" id="MDQ0490207.1"/>
    </source>
</evidence>
<feature type="region of interest" description="Disordered" evidence="1">
    <location>
        <begin position="198"/>
        <end position="218"/>
    </location>
</feature>
<dbReference type="Proteomes" id="UP001236795">
    <property type="component" value="Unassembled WGS sequence"/>
</dbReference>
<organism evidence="3 4">
    <name type="scientific">Streptomyces thermodiastaticus</name>
    <dbReference type="NCBI Taxonomy" id="44061"/>
    <lineage>
        <taxon>Bacteria</taxon>
        <taxon>Bacillati</taxon>
        <taxon>Actinomycetota</taxon>
        <taxon>Actinomycetes</taxon>
        <taxon>Kitasatosporales</taxon>
        <taxon>Streptomycetaceae</taxon>
        <taxon>Streptomyces</taxon>
    </lineage>
</organism>
<gene>
    <name evidence="3" type="ORF">QO019_005088</name>
</gene>
<dbReference type="EMBL" id="JAUSWC010000020">
    <property type="protein sequence ID" value="MDQ0490207.1"/>
    <property type="molecule type" value="Genomic_DNA"/>
</dbReference>
<dbReference type="InterPro" id="IPR010699">
    <property type="entry name" value="DUF1275"/>
</dbReference>
<comment type="caution">
    <text evidence="3">The sequence shown here is derived from an EMBL/GenBank/DDBJ whole genome shotgun (WGS) entry which is preliminary data.</text>
</comment>
<keyword evidence="4" id="KW-1185">Reference proteome</keyword>
<dbReference type="Pfam" id="PF06912">
    <property type="entry name" value="DUF1275"/>
    <property type="match status" value="1"/>
</dbReference>
<sequence>MSDDVPPSEVRRTAAMTVLTVIAGAVDAVSFLMPGKVFRALVTGNVQFPSFAPAGAGDAPVARAAAAFATGAAAGGLTLTALDARGRPWFVAGPAGEGLLIAAGSVALGRHGLAKVVDHTDYGVVGGVALAVGLRASTAPRMHVPGAPALLSRTALAESVDDLLHRPLTVTGAAPPAGPLPVGGDGAGHLRRRRAGHLAAGACGPGTRADGDRRGGAPVRRRVPCRAAAAGGHGREGLRAPRLVQAGAPRASYWFVHPAQSAHVPKISTVWATFT</sequence>